<organism evidence="1 2">
    <name type="scientific">Cinchona calisaya</name>
    <dbReference type="NCBI Taxonomy" id="153742"/>
    <lineage>
        <taxon>Eukaryota</taxon>
        <taxon>Viridiplantae</taxon>
        <taxon>Streptophyta</taxon>
        <taxon>Embryophyta</taxon>
        <taxon>Tracheophyta</taxon>
        <taxon>Spermatophyta</taxon>
        <taxon>Magnoliopsida</taxon>
        <taxon>eudicotyledons</taxon>
        <taxon>Gunneridae</taxon>
        <taxon>Pentapetalae</taxon>
        <taxon>asterids</taxon>
        <taxon>lamiids</taxon>
        <taxon>Gentianales</taxon>
        <taxon>Rubiaceae</taxon>
        <taxon>Cinchonoideae</taxon>
        <taxon>Cinchoneae</taxon>
        <taxon>Cinchona</taxon>
    </lineage>
</organism>
<dbReference type="EMBL" id="JBJUIK010000015">
    <property type="protein sequence ID" value="KAL3502810.1"/>
    <property type="molecule type" value="Genomic_DNA"/>
</dbReference>
<dbReference type="Proteomes" id="UP001630127">
    <property type="component" value="Unassembled WGS sequence"/>
</dbReference>
<gene>
    <name evidence="1" type="ORF">ACH5RR_037259</name>
</gene>
<proteinExistence type="predicted"/>
<reference evidence="1 2" key="1">
    <citation type="submission" date="2024-11" db="EMBL/GenBank/DDBJ databases">
        <title>A near-complete genome assembly of Cinchona calisaya.</title>
        <authorList>
            <person name="Lian D.C."/>
            <person name="Zhao X.W."/>
            <person name="Wei L."/>
        </authorList>
    </citation>
    <scope>NUCLEOTIDE SEQUENCE [LARGE SCALE GENOMIC DNA]</scope>
    <source>
        <tissue evidence="1">Nenye</tissue>
    </source>
</reference>
<sequence length="228" mass="24440">MSSTYSSPYLVDSTTAQETVMDDSSAREIITITAAISELDTSCAAVARQKRKNTAVTYVDEEDIAAATSLPSTIPIRREKIAAASDHKAEAVTTLHAFAAVQDSSETGLARIGVSDELTKPGDNALASFPIYVVEIIVSDNGAIGAEDKIIVGIQEKVCDDATAQSILCLPAQIKGNNFLAKHGKIVTSCKNFSSMISVFVNAPTKAITRSRDKIELNIYTTWMWCQS</sequence>
<evidence type="ECO:0000313" key="1">
    <source>
        <dbReference type="EMBL" id="KAL3502810.1"/>
    </source>
</evidence>
<comment type="caution">
    <text evidence="1">The sequence shown here is derived from an EMBL/GenBank/DDBJ whole genome shotgun (WGS) entry which is preliminary data.</text>
</comment>
<keyword evidence="2" id="KW-1185">Reference proteome</keyword>
<accession>A0ABD2YAG0</accession>
<name>A0ABD2YAG0_9GENT</name>
<dbReference type="AlphaFoldDB" id="A0ABD2YAG0"/>
<evidence type="ECO:0000313" key="2">
    <source>
        <dbReference type="Proteomes" id="UP001630127"/>
    </source>
</evidence>
<protein>
    <submittedName>
        <fullName evidence="1">Uncharacterized protein</fullName>
    </submittedName>
</protein>